<dbReference type="Pfam" id="PF13237">
    <property type="entry name" value="Fer4_10"/>
    <property type="match status" value="1"/>
</dbReference>
<dbReference type="PANTHER" id="PTHR43687:SF5">
    <property type="entry name" value="4FE-4S FERREDOXIN-TYPE DOMAIN-CONTAINING PROTEIN"/>
    <property type="match status" value="1"/>
</dbReference>
<evidence type="ECO:0000256" key="4">
    <source>
        <dbReference type="ARBA" id="ARBA00023014"/>
    </source>
</evidence>
<keyword evidence="1" id="KW-0004">4Fe-4S</keyword>
<accession>A0A1F4Q4T6</accession>
<dbReference type="EMBL" id="METM01000002">
    <property type="protein sequence ID" value="OGB90961.1"/>
    <property type="molecule type" value="Genomic_DNA"/>
</dbReference>
<dbReference type="Gene3D" id="3.30.70.20">
    <property type="match status" value="1"/>
</dbReference>
<keyword evidence="2" id="KW-0479">Metal-binding</keyword>
<dbReference type="PROSITE" id="PS51379">
    <property type="entry name" value="4FE4S_FER_2"/>
    <property type="match status" value="2"/>
</dbReference>
<evidence type="ECO:0000313" key="6">
    <source>
        <dbReference type="EMBL" id="OGB90961.1"/>
    </source>
</evidence>
<evidence type="ECO:0000256" key="2">
    <source>
        <dbReference type="ARBA" id="ARBA00022723"/>
    </source>
</evidence>
<evidence type="ECO:0000259" key="5">
    <source>
        <dbReference type="PROSITE" id="PS51379"/>
    </source>
</evidence>
<name>A0A1F4Q4T6_UNCSA</name>
<organism evidence="6 7">
    <name type="scientific">candidate division WOR-1 bacterium RIFCSPHIGHO2_01_FULL_53_15</name>
    <dbReference type="NCBI Taxonomy" id="1802564"/>
    <lineage>
        <taxon>Bacteria</taxon>
        <taxon>Bacillati</taxon>
        <taxon>Saganbacteria</taxon>
    </lineage>
</organism>
<dbReference type="InterPro" id="IPR050572">
    <property type="entry name" value="Fe-S_Ferredoxin"/>
</dbReference>
<reference evidence="6 7" key="1">
    <citation type="journal article" date="2016" name="Nat. Commun.">
        <title>Thousands of microbial genomes shed light on interconnected biogeochemical processes in an aquifer system.</title>
        <authorList>
            <person name="Anantharaman K."/>
            <person name="Brown C.T."/>
            <person name="Hug L.A."/>
            <person name="Sharon I."/>
            <person name="Castelle C.J."/>
            <person name="Probst A.J."/>
            <person name="Thomas B.C."/>
            <person name="Singh A."/>
            <person name="Wilkins M.J."/>
            <person name="Karaoz U."/>
            <person name="Brodie E.L."/>
            <person name="Williams K.H."/>
            <person name="Hubbard S.S."/>
            <person name="Banfield J.F."/>
        </authorList>
    </citation>
    <scope>NUCLEOTIDE SEQUENCE [LARGE SCALE GENOMIC DNA]</scope>
</reference>
<dbReference type="PROSITE" id="PS00198">
    <property type="entry name" value="4FE4S_FER_1"/>
    <property type="match status" value="1"/>
</dbReference>
<dbReference type="SUPFAM" id="SSF54862">
    <property type="entry name" value="4Fe-4S ferredoxins"/>
    <property type="match status" value="1"/>
</dbReference>
<proteinExistence type="predicted"/>
<keyword evidence="3" id="KW-0408">Iron</keyword>
<comment type="caution">
    <text evidence="6">The sequence shown here is derived from an EMBL/GenBank/DDBJ whole genome shotgun (WGS) entry which is preliminary data.</text>
</comment>
<protein>
    <recommendedName>
        <fullName evidence="5">4Fe-4S ferredoxin-type domain-containing protein</fullName>
    </recommendedName>
</protein>
<evidence type="ECO:0000256" key="3">
    <source>
        <dbReference type="ARBA" id="ARBA00023004"/>
    </source>
</evidence>
<gene>
    <name evidence="6" type="ORF">A2625_06680</name>
</gene>
<evidence type="ECO:0000313" key="7">
    <source>
        <dbReference type="Proteomes" id="UP000178724"/>
    </source>
</evidence>
<evidence type="ECO:0000256" key="1">
    <source>
        <dbReference type="ARBA" id="ARBA00022485"/>
    </source>
</evidence>
<dbReference type="InterPro" id="IPR017900">
    <property type="entry name" value="4Fe4S_Fe_S_CS"/>
</dbReference>
<dbReference type="PANTHER" id="PTHR43687">
    <property type="entry name" value="ADENYLYLSULFATE REDUCTASE, BETA SUBUNIT"/>
    <property type="match status" value="1"/>
</dbReference>
<feature type="domain" description="4Fe-4S ferredoxin-type" evidence="5">
    <location>
        <begin position="323"/>
        <end position="352"/>
    </location>
</feature>
<keyword evidence="4" id="KW-0411">Iron-sulfur</keyword>
<dbReference type="InterPro" id="IPR017896">
    <property type="entry name" value="4Fe4S_Fe-S-bd"/>
</dbReference>
<dbReference type="Proteomes" id="UP000178724">
    <property type="component" value="Unassembled WGS sequence"/>
</dbReference>
<dbReference type="GO" id="GO:0046872">
    <property type="term" value="F:metal ion binding"/>
    <property type="evidence" value="ECO:0007669"/>
    <property type="project" value="UniProtKB-KW"/>
</dbReference>
<dbReference type="GO" id="GO:0051539">
    <property type="term" value="F:4 iron, 4 sulfur cluster binding"/>
    <property type="evidence" value="ECO:0007669"/>
    <property type="project" value="UniProtKB-KW"/>
</dbReference>
<sequence>MRSRNDLVTKSKVIIERCDSYSDQPVDAAIHKLLENLGGLEQFVKPGDKVLIKPNALMGASPKLAVTTHPTVITSVVKAVVRCGGIAWVGDSPGNAYANVEKSLTEAGIKQAAESAGAKVVYFQKHGVTYARSPSGNKKIKRIPIANPVLDANVIINIAKLKTHGLTLYTGAIKNMFGSVPGFHKSHFHKECPDPADFARSIVDVFEITRPKLNIIDAVYGMEGNGPSDGAPRKLGLIMASTDAVALDAVGSYLIGFKPSQIETTKAGYKRGLGEDRLEDIEVVGARLDEVRQADWKHAANLSRLIEWLPEPLYKLAAGWITVNPSIDQGKCTQCMVCVNNCPVKTIHYKDKVVKINLKDCIHCFCCHELCEYKAVKLNKSWLTRLIRI</sequence>
<dbReference type="AlphaFoldDB" id="A0A1F4Q4T6"/>
<dbReference type="Pfam" id="PF04015">
    <property type="entry name" value="DUF362"/>
    <property type="match status" value="1"/>
</dbReference>
<feature type="domain" description="4Fe-4S ferredoxin-type" evidence="5">
    <location>
        <begin position="354"/>
        <end position="381"/>
    </location>
</feature>
<dbReference type="InterPro" id="IPR007160">
    <property type="entry name" value="DUF362"/>
</dbReference>